<gene>
    <name evidence="3" type="ORF">GON03_11585</name>
</gene>
<keyword evidence="2" id="KW-1133">Transmembrane helix</keyword>
<sequence>MSDLPDRPEPTSGHGRSRWPLILVLLAPAVILPLWVSLYDREEPTLGSWPFFFWFQMALIVVAVGLTLTAYRLAQAADRDSRVRHGLTPDPPPDDAGADRLDGEAGR</sequence>
<feature type="transmembrane region" description="Helical" evidence="2">
    <location>
        <begin position="21"/>
        <end position="39"/>
    </location>
</feature>
<dbReference type="InterPro" id="IPR021741">
    <property type="entry name" value="DUF3311"/>
</dbReference>
<evidence type="ECO:0000256" key="2">
    <source>
        <dbReference type="SAM" id="Phobius"/>
    </source>
</evidence>
<dbReference type="Pfam" id="PF11755">
    <property type="entry name" value="DUF3311"/>
    <property type="match status" value="1"/>
</dbReference>
<feature type="region of interest" description="Disordered" evidence="1">
    <location>
        <begin position="77"/>
        <end position="107"/>
    </location>
</feature>
<protein>
    <submittedName>
        <fullName evidence="3">DUF3311 domain-containing protein</fullName>
    </submittedName>
</protein>
<comment type="caution">
    <text evidence="3">The sequence shown here is derived from an EMBL/GenBank/DDBJ whole genome shotgun (WGS) entry which is preliminary data.</text>
</comment>
<dbReference type="EMBL" id="WSEK01000004">
    <property type="protein sequence ID" value="MVQ49826.1"/>
    <property type="molecule type" value="Genomic_DNA"/>
</dbReference>
<dbReference type="Proteomes" id="UP000473525">
    <property type="component" value="Unassembled WGS sequence"/>
</dbReference>
<evidence type="ECO:0000313" key="4">
    <source>
        <dbReference type="Proteomes" id="UP000473525"/>
    </source>
</evidence>
<reference evidence="3 4" key="1">
    <citation type="submission" date="2019-12" db="EMBL/GenBank/DDBJ databases">
        <authorList>
            <person name="Huq M.A."/>
        </authorList>
    </citation>
    <scope>NUCLEOTIDE SEQUENCE [LARGE SCALE GENOMIC DNA]</scope>
    <source>
        <strain evidence="3 4">MAH-18</strain>
    </source>
</reference>
<evidence type="ECO:0000313" key="3">
    <source>
        <dbReference type="EMBL" id="MVQ49826.1"/>
    </source>
</evidence>
<feature type="transmembrane region" description="Helical" evidence="2">
    <location>
        <begin position="51"/>
        <end position="74"/>
    </location>
</feature>
<organism evidence="3 4">
    <name type="scientific">Nocardioides agri</name>
    <dbReference type="NCBI Taxonomy" id="2682843"/>
    <lineage>
        <taxon>Bacteria</taxon>
        <taxon>Bacillati</taxon>
        <taxon>Actinomycetota</taxon>
        <taxon>Actinomycetes</taxon>
        <taxon>Propionibacteriales</taxon>
        <taxon>Nocardioidaceae</taxon>
        <taxon>Nocardioides</taxon>
    </lineage>
</organism>
<accession>A0A6L6XTN5</accession>
<evidence type="ECO:0000256" key="1">
    <source>
        <dbReference type="SAM" id="MobiDB-lite"/>
    </source>
</evidence>
<feature type="compositionally biased region" description="Basic and acidic residues" evidence="1">
    <location>
        <begin position="97"/>
        <end position="107"/>
    </location>
</feature>
<proteinExistence type="predicted"/>
<keyword evidence="2" id="KW-0812">Transmembrane</keyword>
<name>A0A6L6XTN5_9ACTN</name>
<dbReference type="AlphaFoldDB" id="A0A6L6XTN5"/>
<keyword evidence="4" id="KW-1185">Reference proteome</keyword>
<keyword evidence="2" id="KW-0472">Membrane</keyword>
<dbReference type="RefSeq" id="WP_157342670.1">
    <property type="nucleotide sequence ID" value="NZ_WSEK01000004.1"/>
</dbReference>